<dbReference type="RefSeq" id="WP_203820340.1">
    <property type="nucleotide sequence ID" value="NZ_BAAABP010000001.1"/>
</dbReference>
<protein>
    <submittedName>
        <fullName evidence="2">Transcriptional regulator</fullName>
    </submittedName>
</protein>
<dbReference type="SMART" id="SM00530">
    <property type="entry name" value="HTH_XRE"/>
    <property type="match status" value="1"/>
</dbReference>
<gene>
    <name evidence="2" type="ORF">Afe05nite_57490</name>
</gene>
<sequence length="305" mass="35538">MAEDVSPTIARRHVRLALRDAREKAKLTQPQVAEAMEWSLSKVIRIENGDVSIAPNDLKPLLTFLNVKDRTLVTELLALAKIARTRQRTAWYQQPGMRDHLTDAMLRLIEYEAEAVEIRYYQVYYFPGLLQTPAYGHANLETYTDDDIAEETRRIRVEIRQFRRETVLSRLGHGLTIYALLDESVFRRTLGVPEVFLEQLRDFNDLVVDGKIKLRMIPFDFDSAVTNNATFDLLTLKSGRAEERSEVLYRETGLQDEIVEDHTVRKHHERFDKIWNAAVTEEDTIDFMGNRIKDLEAQIRHRKNP</sequence>
<organism evidence="2 3">
    <name type="scientific">Paractinoplanes ferrugineus</name>
    <dbReference type="NCBI Taxonomy" id="113564"/>
    <lineage>
        <taxon>Bacteria</taxon>
        <taxon>Bacillati</taxon>
        <taxon>Actinomycetota</taxon>
        <taxon>Actinomycetes</taxon>
        <taxon>Micromonosporales</taxon>
        <taxon>Micromonosporaceae</taxon>
        <taxon>Paractinoplanes</taxon>
    </lineage>
</organism>
<evidence type="ECO:0000313" key="3">
    <source>
        <dbReference type="Proteomes" id="UP000598174"/>
    </source>
</evidence>
<dbReference type="GO" id="GO:0003677">
    <property type="term" value="F:DNA binding"/>
    <property type="evidence" value="ECO:0007669"/>
    <property type="project" value="InterPro"/>
</dbReference>
<feature type="domain" description="HTH cro/C1-type" evidence="1">
    <location>
        <begin position="18"/>
        <end position="72"/>
    </location>
</feature>
<dbReference type="PROSITE" id="PS50943">
    <property type="entry name" value="HTH_CROC1"/>
    <property type="match status" value="1"/>
</dbReference>
<dbReference type="Gene3D" id="1.10.260.40">
    <property type="entry name" value="lambda repressor-like DNA-binding domains"/>
    <property type="match status" value="1"/>
</dbReference>
<accession>A0A919MGJ0</accession>
<name>A0A919MGJ0_9ACTN</name>
<dbReference type="AlphaFoldDB" id="A0A919MGJ0"/>
<evidence type="ECO:0000313" key="2">
    <source>
        <dbReference type="EMBL" id="GIE13909.1"/>
    </source>
</evidence>
<dbReference type="CDD" id="cd00093">
    <property type="entry name" value="HTH_XRE"/>
    <property type="match status" value="1"/>
</dbReference>
<proteinExistence type="predicted"/>
<dbReference type="Pfam" id="PF19054">
    <property type="entry name" value="DUF5753"/>
    <property type="match status" value="1"/>
</dbReference>
<dbReference type="InterPro" id="IPR043917">
    <property type="entry name" value="DUF5753"/>
</dbReference>
<comment type="caution">
    <text evidence="2">The sequence shown here is derived from an EMBL/GenBank/DDBJ whole genome shotgun (WGS) entry which is preliminary data.</text>
</comment>
<dbReference type="Pfam" id="PF13560">
    <property type="entry name" value="HTH_31"/>
    <property type="match status" value="1"/>
</dbReference>
<dbReference type="Proteomes" id="UP000598174">
    <property type="component" value="Unassembled WGS sequence"/>
</dbReference>
<evidence type="ECO:0000259" key="1">
    <source>
        <dbReference type="PROSITE" id="PS50943"/>
    </source>
</evidence>
<dbReference type="InterPro" id="IPR010982">
    <property type="entry name" value="Lambda_DNA-bd_dom_sf"/>
</dbReference>
<dbReference type="EMBL" id="BOMM01000051">
    <property type="protein sequence ID" value="GIE13909.1"/>
    <property type="molecule type" value="Genomic_DNA"/>
</dbReference>
<dbReference type="SUPFAM" id="SSF47413">
    <property type="entry name" value="lambda repressor-like DNA-binding domains"/>
    <property type="match status" value="1"/>
</dbReference>
<reference evidence="2" key="1">
    <citation type="submission" date="2021-01" db="EMBL/GenBank/DDBJ databases">
        <title>Whole genome shotgun sequence of Actinoplanes ferrugineus NBRC 15555.</title>
        <authorList>
            <person name="Komaki H."/>
            <person name="Tamura T."/>
        </authorList>
    </citation>
    <scope>NUCLEOTIDE SEQUENCE</scope>
    <source>
        <strain evidence="2">NBRC 15555</strain>
    </source>
</reference>
<dbReference type="InterPro" id="IPR001387">
    <property type="entry name" value="Cro/C1-type_HTH"/>
</dbReference>
<keyword evidence="3" id="KW-1185">Reference proteome</keyword>